<dbReference type="RefSeq" id="XP_022481829.1">
    <property type="nucleotide sequence ID" value="XM_022611824.1"/>
</dbReference>
<feature type="signal peptide" evidence="2">
    <location>
        <begin position="1"/>
        <end position="20"/>
    </location>
</feature>
<gene>
    <name evidence="3" type="ORF">CORC01_00166</name>
</gene>
<dbReference type="AlphaFoldDB" id="A0A1G4BTL1"/>
<dbReference type="Proteomes" id="UP000176998">
    <property type="component" value="Unassembled WGS sequence"/>
</dbReference>
<feature type="transmembrane region" description="Helical" evidence="1">
    <location>
        <begin position="30"/>
        <end position="56"/>
    </location>
</feature>
<accession>A0A1G4BTL1</accession>
<proteinExistence type="predicted"/>
<name>A0A1G4BTL1_9PEZI</name>
<reference evidence="3 4" key="1">
    <citation type="submission" date="2016-09" db="EMBL/GenBank/DDBJ databases">
        <authorList>
            <person name="Capua I."/>
            <person name="De Benedictis P."/>
            <person name="Joannis T."/>
            <person name="Lombin L.H."/>
            <person name="Cattoli G."/>
        </authorList>
    </citation>
    <scope>NUCLEOTIDE SEQUENCE [LARGE SCALE GENOMIC DNA]</scope>
    <source>
        <strain evidence="3 4">IMI 309357</strain>
    </source>
</reference>
<comment type="caution">
    <text evidence="3">The sequence shown here is derived from an EMBL/GenBank/DDBJ whole genome shotgun (WGS) entry which is preliminary data.</text>
</comment>
<keyword evidence="1" id="KW-0472">Membrane</keyword>
<keyword evidence="4" id="KW-1185">Reference proteome</keyword>
<evidence type="ECO:0000256" key="1">
    <source>
        <dbReference type="SAM" id="Phobius"/>
    </source>
</evidence>
<organism evidence="3 4">
    <name type="scientific">Colletotrichum orchidophilum</name>
    <dbReference type="NCBI Taxonomy" id="1209926"/>
    <lineage>
        <taxon>Eukaryota</taxon>
        <taxon>Fungi</taxon>
        <taxon>Dikarya</taxon>
        <taxon>Ascomycota</taxon>
        <taxon>Pezizomycotina</taxon>
        <taxon>Sordariomycetes</taxon>
        <taxon>Hypocreomycetidae</taxon>
        <taxon>Glomerellales</taxon>
        <taxon>Glomerellaceae</taxon>
        <taxon>Colletotrichum</taxon>
    </lineage>
</organism>
<feature type="chain" id="PRO_5009603318" evidence="2">
    <location>
        <begin position="21"/>
        <end position="61"/>
    </location>
</feature>
<dbReference type="EMBL" id="MJBS01000001">
    <property type="protein sequence ID" value="OHF04695.1"/>
    <property type="molecule type" value="Genomic_DNA"/>
</dbReference>
<protein>
    <submittedName>
        <fullName evidence="3">Uncharacterized protein</fullName>
    </submittedName>
</protein>
<evidence type="ECO:0000313" key="4">
    <source>
        <dbReference type="Proteomes" id="UP000176998"/>
    </source>
</evidence>
<keyword evidence="2" id="KW-0732">Signal</keyword>
<keyword evidence="1" id="KW-1133">Transmembrane helix</keyword>
<dbReference type="GeneID" id="34553334"/>
<sequence>MLCRVWQAPAMWALLAVAAADEPIPDTGSVGPGAIAGIVIAGVFVVGLLGVAVMLARNRTW</sequence>
<evidence type="ECO:0000313" key="3">
    <source>
        <dbReference type="EMBL" id="OHF04695.1"/>
    </source>
</evidence>
<evidence type="ECO:0000256" key="2">
    <source>
        <dbReference type="SAM" id="SignalP"/>
    </source>
</evidence>
<keyword evidence="1" id="KW-0812">Transmembrane</keyword>